<dbReference type="Proteomes" id="UP001320766">
    <property type="component" value="Unassembled WGS sequence"/>
</dbReference>
<evidence type="ECO:0000313" key="1">
    <source>
        <dbReference type="EMBL" id="MCP2347608.1"/>
    </source>
</evidence>
<organism evidence="1 2">
    <name type="scientific">Nonomuraea roseoviolacea subsp. carminata</name>
    <dbReference type="NCBI Taxonomy" id="160689"/>
    <lineage>
        <taxon>Bacteria</taxon>
        <taxon>Bacillati</taxon>
        <taxon>Actinomycetota</taxon>
        <taxon>Actinomycetes</taxon>
        <taxon>Streptosporangiales</taxon>
        <taxon>Streptosporangiaceae</taxon>
        <taxon>Nonomuraea</taxon>
    </lineage>
</organism>
<protein>
    <submittedName>
        <fullName evidence="1">Uncharacterized protein</fullName>
    </submittedName>
</protein>
<name>A0ABT1K0S9_9ACTN</name>
<evidence type="ECO:0000313" key="2">
    <source>
        <dbReference type="Proteomes" id="UP001320766"/>
    </source>
</evidence>
<dbReference type="EMBL" id="JAMZEC010000001">
    <property type="protein sequence ID" value="MCP2347608.1"/>
    <property type="molecule type" value="Genomic_DNA"/>
</dbReference>
<keyword evidence="2" id="KW-1185">Reference proteome</keyword>
<dbReference type="RefSeq" id="WP_253770692.1">
    <property type="nucleotide sequence ID" value="NZ_BAAAVE010000004.1"/>
</dbReference>
<comment type="caution">
    <text evidence="1">The sequence shown here is derived from an EMBL/GenBank/DDBJ whole genome shotgun (WGS) entry which is preliminary data.</text>
</comment>
<accession>A0ABT1K0S9</accession>
<gene>
    <name evidence="1" type="ORF">HD595_003730</name>
</gene>
<reference evidence="1 2" key="1">
    <citation type="submission" date="2022-06" db="EMBL/GenBank/DDBJ databases">
        <title>Sequencing the genomes of 1000 actinobacteria strains.</title>
        <authorList>
            <person name="Klenk H.-P."/>
        </authorList>
    </citation>
    <scope>NUCLEOTIDE SEQUENCE [LARGE SCALE GENOMIC DNA]</scope>
    <source>
        <strain evidence="1 2">DSM 44170</strain>
    </source>
</reference>
<sequence>MYAQIRFYAEDACFLRITNEPIGAGPVKALHWLEPALAAHAASALRLNNHKRYFHTHFAGTELEFKYNLTPGTDIWATAMELLKALRHGALDGCRPEYRDELQT</sequence>
<proteinExistence type="predicted"/>